<name>A0A8J3E8A9_9GAMM</name>
<dbReference type="RefSeq" id="WP_117001698.1">
    <property type="nucleotide sequence ID" value="NZ_BMJS01000004.1"/>
</dbReference>
<dbReference type="EMBL" id="BMJS01000004">
    <property type="protein sequence ID" value="GGF91797.1"/>
    <property type="molecule type" value="Genomic_DNA"/>
</dbReference>
<accession>A0A8J3E8A9</accession>
<evidence type="ECO:0000313" key="2">
    <source>
        <dbReference type="Proteomes" id="UP000636949"/>
    </source>
</evidence>
<dbReference type="Proteomes" id="UP000636949">
    <property type="component" value="Unassembled WGS sequence"/>
</dbReference>
<protein>
    <submittedName>
        <fullName evidence="1">Uncharacterized protein</fullName>
    </submittedName>
</protein>
<dbReference type="AlphaFoldDB" id="A0A8J3E8A9"/>
<organism evidence="1 2">
    <name type="scientific">Cysteiniphilum litorale</name>
    <dbReference type="NCBI Taxonomy" id="2056700"/>
    <lineage>
        <taxon>Bacteria</taxon>
        <taxon>Pseudomonadati</taxon>
        <taxon>Pseudomonadota</taxon>
        <taxon>Gammaproteobacteria</taxon>
        <taxon>Thiotrichales</taxon>
        <taxon>Fastidiosibacteraceae</taxon>
        <taxon>Cysteiniphilum</taxon>
    </lineage>
</organism>
<evidence type="ECO:0000313" key="1">
    <source>
        <dbReference type="EMBL" id="GGF91797.1"/>
    </source>
</evidence>
<reference evidence="1" key="2">
    <citation type="submission" date="2020-09" db="EMBL/GenBank/DDBJ databases">
        <authorList>
            <person name="Sun Q."/>
            <person name="Zhou Y."/>
        </authorList>
    </citation>
    <scope>NUCLEOTIDE SEQUENCE</scope>
    <source>
        <strain evidence="1">CGMCC 1.15758</strain>
    </source>
</reference>
<sequence>MEFDAYQDEVVRILKGDEVSKRFTGDNGFNMVPAMKYFMDKTGSGLKDSKYYCDKLVEKIKKGEL</sequence>
<reference evidence="1" key="1">
    <citation type="journal article" date="2014" name="Int. J. Syst. Evol. Microbiol.">
        <title>Complete genome sequence of Corynebacterium casei LMG S-19264T (=DSM 44701T), isolated from a smear-ripened cheese.</title>
        <authorList>
            <consortium name="US DOE Joint Genome Institute (JGI-PGF)"/>
            <person name="Walter F."/>
            <person name="Albersmeier A."/>
            <person name="Kalinowski J."/>
            <person name="Ruckert C."/>
        </authorList>
    </citation>
    <scope>NUCLEOTIDE SEQUENCE</scope>
    <source>
        <strain evidence="1">CGMCC 1.15758</strain>
    </source>
</reference>
<proteinExistence type="predicted"/>
<keyword evidence="2" id="KW-1185">Reference proteome</keyword>
<gene>
    <name evidence="1" type="ORF">GCM10010995_06240</name>
</gene>
<comment type="caution">
    <text evidence="1">The sequence shown here is derived from an EMBL/GenBank/DDBJ whole genome shotgun (WGS) entry which is preliminary data.</text>
</comment>